<dbReference type="EMBL" id="NKFA01000027">
    <property type="protein sequence ID" value="OXI35751.1"/>
    <property type="molecule type" value="Genomic_DNA"/>
</dbReference>
<protein>
    <recommendedName>
        <fullName evidence="3">DUF2199 domain-containing protein</fullName>
    </recommendedName>
</protein>
<reference evidence="2" key="1">
    <citation type="submission" date="2017-06" db="EMBL/GenBank/DDBJ databases">
        <authorList>
            <person name="LiPuma J."/>
            <person name="Spilker T."/>
        </authorList>
    </citation>
    <scope>NUCLEOTIDE SEQUENCE [LARGE SCALE GENOMIC DNA]</scope>
    <source>
        <strain evidence="2">AU17325</strain>
    </source>
</reference>
<dbReference type="RefSeq" id="WP_089453888.1">
    <property type="nucleotide sequence ID" value="NZ_JAUJSI010000010.1"/>
</dbReference>
<gene>
    <name evidence="1" type="ORF">CFB84_35685</name>
</gene>
<reference evidence="1 2" key="2">
    <citation type="submission" date="2017-08" db="EMBL/GenBank/DDBJ databases">
        <title>WGS of novel Burkholderia cepaca complex species.</title>
        <authorList>
            <person name="Lipuma J."/>
            <person name="Spilker T."/>
        </authorList>
    </citation>
    <scope>NUCLEOTIDE SEQUENCE [LARGE SCALE GENOMIC DNA]</scope>
    <source>
        <strain evidence="1 2">AU17325</strain>
    </source>
</reference>
<evidence type="ECO:0008006" key="3">
    <source>
        <dbReference type="Google" id="ProtNLM"/>
    </source>
</evidence>
<dbReference type="Pfam" id="PF09965">
    <property type="entry name" value="DUF2199"/>
    <property type="match status" value="1"/>
</dbReference>
<sequence>MTTFRFQCAQCDEWHEGEPSVGFQFPDYLLDIPEPERAARATWDEDLCVVDHQYFFVRACLEVPIIGADEPFLWGLWVSLSERSFDDYLENQEAGNASGPYFSWLANRLPGYPPLDGLKSRMHPQLDGQRPLVELDTTDHPLSIDFHNGMSAERAQALFEKVLHPDGSTH</sequence>
<accession>A0A228I009</accession>
<proteinExistence type="predicted"/>
<dbReference type="OrthoDB" id="4404538at2"/>
<evidence type="ECO:0000313" key="2">
    <source>
        <dbReference type="Proteomes" id="UP000214600"/>
    </source>
</evidence>
<dbReference type="Proteomes" id="UP000214600">
    <property type="component" value="Unassembled WGS sequence"/>
</dbReference>
<dbReference type="AlphaFoldDB" id="A0A228I009"/>
<name>A0A228I009_9BURK</name>
<comment type="caution">
    <text evidence="1">The sequence shown here is derived from an EMBL/GenBank/DDBJ whole genome shotgun (WGS) entry which is preliminary data.</text>
</comment>
<organism evidence="1 2">
    <name type="scientific">Burkholderia aenigmatica</name>
    <dbReference type="NCBI Taxonomy" id="2015348"/>
    <lineage>
        <taxon>Bacteria</taxon>
        <taxon>Pseudomonadati</taxon>
        <taxon>Pseudomonadota</taxon>
        <taxon>Betaproteobacteria</taxon>
        <taxon>Burkholderiales</taxon>
        <taxon>Burkholderiaceae</taxon>
        <taxon>Burkholderia</taxon>
        <taxon>Burkholderia cepacia complex</taxon>
    </lineage>
</organism>
<evidence type="ECO:0000313" key="1">
    <source>
        <dbReference type="EMBL" id="OXI35751.1"/>
    </source>
</evidence>
<dbReference type="InterPro" id="IPR018697">
    <property type="entry name" value="DUF2199"/>
</dbReference>